<evidence type="ECO:0000313" key="4">
    <source>
        <dbReference type="Proteomes" id="UP001642409"/>
    </source>
</evidence>
<name>A0AA86UVH3_9EUKA</name>
<gene>
    <name evidence="3" type="ORF">HINF_LOCUS58187</name>
    <name evidence="2" type="ORF">HINF_LOCUS61095</name>
</gene>
<comment type="caution">
    <text evidence="2">The sequence shown here is derived from an EMBL/GenBank/DDBJ whole genome shotgun (WGS) entry which is preliminary data.</text>
</comment>
<dbReference type="AlphaFoldDB" id="A0AA86UVH3"/>
<dbReference type="EMBL" id="CATOUU010001123">
    <property type="protein sequence ID" value="CAI9973450.1"/>
    <property type="molecule type" value="Genomic_DNA"/>
</dbReference>
<evidence type="ECO:0000313" key="3">
    <source>
        <dbReference type="EMBL" id="CAL6077302.1"/>
    </source>
</evidence>
<dbReference type="EMBL" id="CAXDID020000325">
    <property type="protein sequence ID" value="CAL6077302.1"/>
    <property type="molecule type" value="Genomic_DNA"/>
</dbReference>
<keyword evidence="4" id="KW-1185">Reference proteome</keyword>
<sequence>MLANSYNDCYACYSGQCIVDESQPEITYSCFKIKHKKHDLLIILIPIAFIIISTLLSGITLYLCTKKKKLALKSLRMNGDVPVVISNGVAHVIYPNQIQ</sequence>
<accession>A0AA86UVH3</accession>
<reference evidence="3 4" key="2">
    <citation type="submission" date="2024-07" db="EMBL/GenBank/DDBJ databases">
        <authorList>
            <person name="Akdeniz Z."/>
        </authorList>
    </citation>
    <scope>NUCLEOTIDE SEQUENCE [LARGE SCALE GENOMIC DNA]</scope>
</reference>
<reference evidence="2" key="1">
    <citation type="submission" date="2023-06" db="EMBL/GenBank/DDBJ databases">
        <authorList>
            <person name="Kurt Z."/>
        </authorList>
    </citation>
    <scope>NUCLEOTIDE SEQUENCE</scope>
</reference>
<keyword evidence="1" id="KW-0472">Membrane</keyword>
<evidence type="ECO:0000256" key="1">
    <source>
        <dbReference type="SAM" id="Phobius"/>
    </source>
</evidence>
<proteinExistence type="predicted"/>
<dbReference type="Proteomes" id="UP001642409">
    <property type="component" value="Unassembled WGS sequence"/>
</dbReference>
<protein>
    <submittedName>
        <fullName evidence="3">Hypothetical_protein</fullName>
    </submittedName>
</protein>
<evidence type="ECO:0000313" key="2">
    <source>
        <dbReference type="EMBL" id="CAI9973450.1"/>
    </source>
</evidence>
<keyword evidence="1" id="KW-1133">Transmembrane helix</keyword>
<keyword evidence="1" id="KW-0812">Transmembrane</keyword>
<feature type="transmembrane region" description="Helical" evidence="1">
    <location>
        <begin position="41"/>
        <end position="64"/>
    </location>
</feature>
<organism evidence="2">
    <name type="scientific">Hexamita inflata</name>
    <dbReference type="NCBI Taxonomy" id="28002"/>
    <lineage>
        <taxon>Eukaryota</taxon>
        <taxon>Metamonada</taxon>
        <taxon>Diplomonadida</taxon>
        <taxon>Hexamitidae</taxon>
        <taxon>Hexamitinae</taxon>
        <taxon>Hexamita</taxon>
    </lineage>
</organism>